<evidence type="ECO:0000256" key="8">
    <source>
        <dbReference type="ARBA" id="ARBA00026209"/>
    </source>
</evidence>
<evidence type="ECO:0000256" key="1">
    <source>
        <dbReference type="ARBA" id="ARBA00004592"/>
    </source>
</evidence>
<reference evidence="12" key="1">
    <citation type="journal article" date="2023" name="Commun. Biol.">
        <title>Genome analysis of Parmales, the sister group of diatoms, reveals the evolutionary specialization of diatoms from phago-mixotrophs to photoautotrophs.</title>
        <authorList>
            <person name="Ban H."/>
            <person name="Sato S."/>
            <person name="Yoshikawa S."/>
            <person name="Yamada K."/>
            <person name="Nakamura Y."/>
            <person name="Ichinomiya M."/>
            <person name="Sato N."/>
            <person name="Blanc-Mathieu R."/>
            <person name="Endo H."/>
            <person name="Kuwata A."/>
            <person name="Ogata H."/>
        </authorList>
    </citation>
    <scope>NUCLEOTIDE SEQUENCE [LARGE SCALE GENOMIC DNA]</scope>
</reference>
<proteinExistence type="inferred from homology"/>
<evidence type="ECO:0000256" key="9">
    <source>
        <dbReference type="SAM" id="MobiDB-lite"/>
    </source>
</evidence>
<dbReference type="Gene3D" id="1.25.10.10">
    <property type="entry name" value="Leucine-rich Repeat Variant"/>
    <property type="match status" value="4"/>
</dbReference>
<accession>A0A9W7GQE4</accession>
<dbReference type="InterPro" id="IPR045156">
    <property type="entry name" value="Vac8"/>
</dbReference>
<dbReference type="SMART" id="SM00185">
    <property type="entry name" value="ARM"/>
    <property type="match status" value="8"/>
</dbReference>
<dbReference type="InterPro" id="IPR002048">
    <property type="entry name" value="EF_hand_dom"/>
</dbReference>
<feature type="region of interest" description="Disordered" evidence="9">
    <location>
        <begin position="1497"/>
        <end position="1540"/>
    </location>
</feature>
<dbReference type="InterPro" id="IPR011992">
    <property type="entry name" value="EF-hand-dom_pair"/>
</dbReference>
<dbReference type="PROSITE" id="PS50222">
    <property type="entry name" value="EF_HAND_2"/>
    <property type="match status" value="2"/>
</dbReference>
<keyword evidence="4" id="KW-0677">Repeat</keyword>
<dbReference type="Pfam" id="PF13499">
    <property type="entry name" value="EF-hand_7"/>
    <property type="match status" value="1"/>
</dbReference>
<keyword evidence="12" id="KW-1185">Reference proteome</keyword>
<dbReference type="GO" id="GO:0005509">
    <property type="term" value="F:calcium ion binding"/>
    <property type="evidence" value="ECO:0007669"/>
    <property type="project" value="InterPro"/>
</dbReference>
<comment type="similarity">
    <text evidence="2">Belongs to the beta-catenin family.</text>
</comment>
<comment type="subcellular location">
    <subcellularLocation>
        <location evidence="1">Vacuole membrane</location>
        <topology evidence="1">Lipid-anchor</topology>
    </subcellularLocation>
</comment>
<protein>
    <recommendedName>
        <fullName evidence="8">Vacuolar protein 8</fullName>
    </recommendedName>
</protein>
<dbReference type="GO" id="GO:0005774">
    <property type="term" value="C:vacuolar membrane"/>
    <property type="evidence" value="ECO:0007669"/>
    <property type="project" value="UniProtKB-SubCell"/>
</dbReference>
<gene>
    <name evidence="11" type="ORF">TrCOL_g10499</name>
</gene>
<evidence type="ECO:0000313" key="11">
    <source>
        <dbReference type="EMBL" id="GMI48315.1"/>
    </source>
</evidence>
<dbReference type="GO" id="GO:0071562">
    <property type="term" value="P:nucleus-vacuole junction assembly"/>
    <property type="evidence" value="ECO:0007669"/>
    <property type="project" value="InterPro"/>
</dbReference>
<feature type="domain" description="EF-hand" evidence="10">
    <location>
        <begin position="548"/>
        <end position="583"/>
    </location>
</feature>
<sequence>MQKVPQCASKLNDLLEELKRKEDLEKLRDPLIEHQLFPHGKDPQSAVIIVEELKKLVRQWKLHEVRGFWKTHPEKEHLIRALLNHMDDINEIYNYDSIPHRPTKPQPSHSSPSRKTQTARILKPYHGDLFGHTENTMGIIYLSRYDMKRGNTSTGVATSKKKFNSFVDGSLFANTGDVADSDDGSDAESRSSSTQNERRIGIAEQLYKYSTQPGIEGSMIDEGTLEALDDFAHMEDYRAQDCCAAILANLTVASELCVPILDAGIVADVIVPLHSKSNLPESAKRGLAHALFRFSLIDDKVLNVFREASDVMIQLMKSENEETKVCAAAALVNVTGAMVMQTRNSNNSTMANIAGDERQRIVEIAMPYLKEVVSSSIPHVRVAVARAFKNFSMYENARLTMVEAGVCESILKLVTYPELEIYRIDIITCVANLTNAVDGREKMIKDGIVSCVVKLGNDADNDENKKLVACAMANLTGVPQNILGHVVMNGAARSLVSLCKIVHHFDEADTIDIRVASGLANLTVHTSSVLKLISSDVHTALMTLAKEDGTPTMREVFDLVDSDGQGSIDVSELKRAMGLLGLDLDSQQIKHLIKRFDHDDSGVLEFHEFRMMVKHQAENGQALQMRTRQILVVIGLCNLLSDFNSHEVMVESKVIECLRTLTDLNDAKLNFYVAEALGNLVANPDMRAKLSTSDVFDEWMELIECGGLDTCKVCGKALVHMTFDAMFKTEVMGHMINKGILNAVNKMVAMNDTQYLYRHCASIVSNLLVDEGNHEKLIASGILETINKLTTTWVGGHIDILHRCGAALEKLSTSLVGDKVTGLISSLSILLTVTNDPLVTHYVSVAFFELSSREECQQLLAKDEKIHKLLIGMMRGAPGDTQIHGAKALCNLTCDEGCAELLLKTGHVSDFVVIVILRTNSPLIKEICAQSLFNLLHHEKCRNEMVETGVLWALMKLSKIASKSTQNICAKVLFNFSCYEEMQAKIMEHGVARLLGIAQSKNSEGVDIEDAQTKQFCAGALCNLAFRPEAGALYAKGGAIDFMKDLMEEDDEDNEMYCATILYNLSHCDISSRASLVHENAVPLIVNLSRSEKQRTVIASLGSSYNLSLCVEARKEMVLEDLVPAVMSCVEHAETMDLVCLGIASVYHLTCDRKGHDKESCLHLGVTGCTKRIVGAVVKHGGEKMVSRLCSRILLNMALEDENHETMVEEGVLEAVKAFQALGGEELDNATKIFSVLANSEAVLASLVDHDAFDTYCMHMLERREKGGEDDMEKLLVLSQVFLNVSLVNVCRVSLVSKSYFEKVLSSCSLKSEILNMNVVGCIKVLTEDLKVKEMIMKTSAAGILSKVSQATSNTECKGLCGKILNGMSGRRSTVTYSEGSIVAVLSTFVEQDPDEVPYEVKPGKILVDELVPEEDAGSKVEIPKIKYNALSPSWDTQRQVGNKLLKPLKKTAPMQAVVLAPPQVFTLQTNGTFEKIAVDGLGKLLLDNIDLVSEDEAEVGEGGGPRRRSKRVAPPNVPPPGMISIEGGAEGEEEKKDDGFQFKSLKLDMGGLGGFKEDDEEDGF</sequence>
<organism evidence="11 12">
    <name type="scientific">Triparma columacea</name>
    <dbReference type="NCBI Taxonomy" id="722753"/>
    <lineage>
        <taxon>Eukaryota</taxon>
        <taxon>Sar</taxon>
        <taxon>Stramenopiles</taxon>
        <taxon>Ochrophyta</taxon>
        <taxon>Bolidophyceae</taxon>
        <taxon>Parmales</taxon>
        <taxon>Triparmaceae</taxon>
        <taxon>Triparma</taxon>
    </lineage>
</organism>
<evidence type="ECO:0000313" key="12">
    <source>
        <dbReference type="Proteomes" id="UP001165065"/>
    </source>
</evidence>
<dbReference type="PANTHER" id="PTHR47249:SF1">
    <property type="entry name" value="VACUOLAR PROTEIN 8"/>
    <property type="match status" value="1"/>
</dbReference>
<keyword evidence="7" id="KW-0449">Lipoprotein</keyword>
<evidence type="ECO:0000256" key="4">
    <source>
        <dbReference type="ARBA" id="ARBA00022737"/>
    </source>
</evidence>
<dbReference type="CDD" id="cd00051">
    <property type="entry name" value="EFh"/>
    <property type="match status" value="1"/>
</dbReference>
<dbReference type="SUPFAM" id="SSF48371">
    <property type="entry name" value="ARM repeat"/>
    <property type="match status" value="3"/>
</dbReference>
<feature type="region of interest" description="Disordered" evidence="9">
    <location>
        <begin position="177"/>
        <end position="197"/>
    </location>
</feature>
<dbReference type="PANTHER" id="PTHR47249">
    <property type="entry name" value="VACUOLAR PROTEIN 8"/>
    <property type="match status" value="1"/>
</dbReference>
<keyword evidence="5" id="KW-0106">Calcium</keyword>
<feature type="domain" description="EF-hand" evidence="10">
    <location>
        <begin position="584"/>
        <end position="619"/>
    </location>
</feature>
<dbReference type="InterPro" id="IPR018247">
    <property type="entry name" value="EF_Hand_1_Ca_BS"/>
</dbReference>
<dbReference type="GO" id="GO:0043495">
    <property type="term" value="F:protein-membrane adaptor activity"/>
    <property type="evidence" value="ECO:0007669"/>
    <property type="project" value="InterPro"/>
</dbReference>
<dbReference type="Gene3D" id="1.10.238.10">
    <property type="entry name" value="EF-hand"/>
    <property type="match status" value="1"/>
</dbReference>
<dbReference type="Proteomes" id="UP001165065">
    <property type="component" value="Unassembled WGS sequence"/>
</dbReference>
<dbReference type="InterPro" id="IPR000225">
    <property type="entry name" value="Armadillo"/>
</dbReference>
<dbReference type="EMBL" id="BRYA01000385">
    <property type="protein sequence ID" value="GMI48315.1"/>
    <property type="molecule type" value="Genomic_DNA"/>
</dbReference>
<keyword evidence="3" id="KW-0926">Vacuole</keyword>
<keyword evidence="6" id="KW-0472">Membrane</keyword>
<evidence type="ECO:0000256" key="3">
    <source>
        <dbReference type="ARBA" id="ARBA00022554"/>
    </source>
</evidence>
<evidence type="ECO:0000256" key="2">
    <source>
        <dbReference type="ARBA" id="ARBA00005462"/>
    </source>
</evidence>
<dbReference type="SMART" id="SM00054">
    <property type="entry name" value="EFh"/>
    <property type="match status" value="2"/>
</dbReference>
<evidence type="ECO:0000259" key="10">
    <source>
        <dbReference type="PROSITE" id="PS50222"/>
    </source>
</evidence>
<feature type="region of interest" description="Disordered" evidence="9">
    <location>
        <begin position="95"/>
        <end position="118"/>
    </location>
</feature>
<dbReference type="InterPro" id="IPR016024">
    <property type="entry name" value="ARM-type_fold"/>
</dbReference>
<comment type="caution">
    <text evidence="11">The sequence shown here is derived from an EMBL/GenBank/DDBJ whole genome shotgun (WGS) entry which is preliminary data.</text>
</comment>
<dbReference type="InterPro" id="IPR011989">
    <property type="entry name" value="ARM-like"/>
</dbReference>
<feature type="compositionally biased region" description="Polar residues" evidence="9">
    <location>
        <begin position="106"/>
        <end position="118"/>
    </location>
</feature>
<evidence type="ECO:0000256" key="6">
    <source>
        <dbReference type="ARBA" id="ARBA00023136"/>
    </source>
</evidence>
<dbReference type="SUPFAM" id="SSF47473">
    <property type="entry name" value="EF-hand"/>
    <property type="match status" value="1"/>
</dbReference>
<evidence type="ECO:0000256" key="7">
    <source>
        <dbReference type="ARBA" id="ARBA00023288"/>
    </source>
</evidence>
<dbReference type="PROSITE" id="PS00018">
    <property type="entry name" value="EF_HAND_1"/>
    <property type="match status" value="1"/>
</dbReference>
<name>A0A9W7GQE4_9STRA</name>
<dbReference type="OrthoDB" id="7537227at2759"/>
<evidence type="ECO:0000256" key="5">
    <source>
        <dbReference type="ARBA" id="ARBA00022837"/>
    </source>
</evidence>